<dbReference type="Gene3D" id="3.10.180.10">
    <property type="entry name" value="2,3-Dihydroxybiphenyl 1,2-Dioxygenase, domain 1"/>
    <property type="match status" value="2"/>
</dbReference>
<dbReference type="EMBL" id="WHPC01000002">
    <property type="protein sequence ID" value="MPV35634.1"/>
    <property type="molecule type" value="Genomic_DNA"/>
</dbReference>
<dbReference type="AlphaFoldDB" id="A0A6N7EK26"/>
<proteinExistence type="predicted"/>
<dbReference type="PANTHER" id="PTHR33993">
    <property type="entry name" value="GLYOXALASE-RELATED"/>
    <property type="match status" value="1"/>
</dbReference>
<dbReference type="InterPro" id="IPR029068">
    <property type="entry name" value="Glyas_Bleomycin-R_OHBP_Dase"/>
</dbReference>
<keyword evidence="3" id="KW-1185">Reference proteome</keyword>
<dbReference type="SUPFAM" id="SSF54593">
    <property type="entry name" value="Glyoxalase/Bleomycin resistance protein/Dihydroxybiphenyl dioxygenase"/>
    <property type="match status" value="2"/>
</dbReference>
<protein>
    <submittedName>
        <fullName evidence="2">VOC family protein</fullName>
    </submittedName>
</protein>
<name>A0A6N7EK26_9MICO</name>
<feature type="domain" description="VOC" evidence="1">
    <location>
        <begin position="140"/>
        <end position="253"/>
    </location>
</feature>
<dbReference type="OrthoDB" id="9793039at2"/>
<organism evidence="2 3">
    <name type="scientific">Georgenia subflava</name>
    <dbReference type="NCBI Taxonomy" id="1622177"/>
    <lineage>
        <taxon>Bacteria</taxon>
        <taxon>Bacillati</taxon>
        <taxon>Actinomycetota</taxon>
        <taxon>Actinomycetes</taxon>
        <taxon>Micrococcales</taxon>
        <taxon>Bogoriellaceae</taxon>
        <taxon>Georgenia</taxon>
    </lineage>
</organism>
<dbReference type="InterPro" id="IPR037523">
    <property type="entry name" value="VOC_core"/>
</dbReference>
<dbReference type="CDD" id="cd07247">
    <property type="entry name" value="SgaA_N_like"/>
    <property type="match status" value="1"/>
</dbReference>
<accession>A0A6N7EK26</accession>
<dbReference type="PROSITE" id="PS51819">
    <property type="entry name" value="VOC"/>
    <property type="match status" value="2"/>
</dbReference>
<evidence type="ECO:0000313" key="3">
    <source>
        <dbReference type="Proteomes" id="UP000437709"/>
    </source>
</evidence>
<evidence type="ECO:0000313" key="2">
    <source>
        <dbReference type="EMBL" id="MPV35634.1"/>
    </source>
</evidence>
<dbReference type="InterPro" id="IPR052164">
    <property type="entry name" value="Anthracycline_SecMetBiosynth"/>
</dbReference>
<dbReference type="Pfam" id="PF18029">
    <property type="entry name" value="Glyoxalase_6"/>
    <property type="match status" value="2"/>
</dbReference>
<gene>
    <name evidence="2" type="ORF">GB881_00975</name>
</gene>
<dbReference type="Proteomes" id="UP000437709">
    <property type="component" value="Unassembled WGS sequence"/>
</dbReference>
<dbReference type="InterPro" id="IPR041581">
    <property type="entry name" value="Glyoxalase_6"/>
</dbReference>
<evidence type="ECO:0000259" key="1">
    <source>
        <dbReference type="PROSITE" id="PS51819"/>
    </source>
</evidence>
<reference evidence="2 3" key="1">
    <citation type="submission" date="2019-10" db="EMBL/GenBank/DDBJ databases">
        <title>Georgenia wutianyii sp. nov. and Georgenia yuyongxinii sp. nov. isolated from plateau pika (Ochotona curzoniae) in the Qinghai-Tibet plateau of China.</title>
        <authorList>
            <person name="Tian Z."/>
        </authorList>
    </citation>
    <scope>NUCLEOTIDE SEQUENCE [LARGE SCALE GENOMIC DNA]</scope>
    <source>
        <strain evidence="2 3">JCM 19765</strain>
    </source>
</reference>
<dbReference type="RefSeq" id="WP_152195986.1">
    <property type="nucleotide sequence ID" value="NZ_VUKD01000004.1"/>
</dbReference>
<feature type="domain" description="VOC" evidence="1">
    <location>
        <begin position="11"/>
        <end position="129"/>
    </location>
</feature>
<comment type="caution">
    <text evidence="2">The sequence shown here is derived from an EMBL/GenBank/DDBJ whole genome shotgun (WGS) entry which is preliminary data.</text>
</comment>
<dbReference type="PANTHER" id="PTHR33993:SF14">
    <property type="entry name" value="GB|AAF24581.1"/>
    <property type="match status" value="1"/>
</dbReference>
<sequence>MIERLRHLAGTPCWVDTLQPDPLAATEFYGPLLGWSFDDAVPAPRAVAGGDYYTARLGGHRVAGVGQAPPGLRAAWLTHIRVDDIESAISRAEAAGGACLAAPAAGAGTHGRAAVLTDATGVPFCVQEAGESAGAEVVDGPGTWAMSSLHSTDMAESRRFYGAVFGWELDPVPGAPFSKWHLGGHVVGLLTEADGVSTPQHWSVNFTVRDADAVAEHALALGGTAVLAPFDTPGFRNTVIADPQGGVVALSARTS</sequence>